<keyword evidence="4" id="KW-1185">Reference proteome</keyword>
<organism evidence="3 4">
    <name type="scientific">Hamadaea flava</name>
    <dbReference type="NCBI Taxonomy" id="1742688"/>
    <lineage>
        <taxon>Bacteria</taxon>
        <taxon>Bacillati</taxon>
        <taxon>Actinomycetota</taxon>
        <taxon>Actinomycetes</taxon>
        <taxon>Micromonosporales</taxon>
        <taxon>Micromonosporaceae</taxon>
        <taxon>Hamadaea</taxon>
    </lineage>
</organism>
<dbReference type="CDD" id="cd00293">
    <property type="entry name" value="USP-like"/>
    <property type="match status" value="1"/>
</dbReference>
<dbReference type="InterPro" id="IPR006015">
    <property type="entry name" value="Universal_stress_UspA"/>
</dbReference>
<dbReference type="PRINTS" id="PR01438">
    <property type="entry name" value="UNVRSLSTRESS"/>
</dbReference>
<evidence type="ECO:0000313" key="4">
    <source>
        <dbReference type="Proteomes" id="UP001595816"/>
    </source>
</evidence>
<accession>A0ABV8LHZ0</accession>
<evidence type="ECO:0000256" key="1">
    <source>
        <dbReference type="ARBA" id="ARBA00008791"/>
    </source>
</evidence>
<protein>
    <submittedName>
        <fullName evidence="3">Universal stress protein</fullName>
    </submittedName>
</protein>
<evidence type="ECO:0000313" key="3">
    <source>
        <dbReference type="EMBL" id="MFC4130552.1"/>
    </source>
</evidence>
<proteinExistence type="inferred from homology"/>
<comment type="similarity">
    <text evidence="1">Belongs to the universal stress protein A family.</text>
</comment>
<reference evidence="4" key="1">
    <citation type="journal article" date="2019" name="Int. J. Syst. Evol. Microbiol.">
        <title>The Global Catalogue of Microorganisms (GCM) 10K type strain sequencing project: providing services to taxonomists for standard genome sequencing and annotation.</title>
        <authorList>
            <consortium name="The Broad Institute Genomics Platform"/>
            <consortium name="The Broad Institute Genome Sequencing Center for Infectious Disease"/>
            <person name="Wu L."/>
            <person name="Ma J."/>
        </authorList>
    </citation>
    <scope>NUCLEOTIDE SEQUENCE [LARGE SCALE GENOMIC DNA]</scope>
    <source>
        <strain evidence="4">CGMCC 4.7289</strain>
    </source>
</reference>
<name>A0ABV8LHZ0_9ACTN</name>
<dbReference type="InterPro" id="IPR006016">
    <property type="entry name" value="UspA"/>
</dbReference>
<dbReference type="SUPFAM" id="SSF52402">
    <property type="entry name" value="Adenine nucleotide alpha hydrolases-like"/>
    <property type="match status" value="1"/>
</dbReference>
<evidence type="ECO:0000259" key="2">
    <source>
        <dbReference type="Pfam" id="PF00582"/>
    </source>
</evidence>
<dbReference type="Gene3D" id="3.40.50.620">
    <property type="entry name" value="HUPs"/>
    <property type="match status" value="1"/>
</dbReference>
<dbReference type="Proteomes" id="UP001595816">
    <property type="component" value="Unassembled WGS sequence"/>
</dbReference>
<comment type="caution">
    <text evidence="3">The sequence shown here is derived from an EMBL/GenBank/DDBJ whole genome shotgun (WGS) entry which is preliminary data.</text>
</comment>
<feature type="domain" description="UspA" evidence="2">
    <location>
        <begin position="30"/>
        <end position="163"/>
    </location>
</feature>
<dbReference type="PANTHER" id="PTHR46268:SF6">
    <property type="entry name" value="UNIVERSAL STRESS PROTEIN UP12"/>
    <property type="match status" value="1"/>
</dbReference>
<gene>
    <name evidence="3" type="ORF">ACFOZ4_08040</name>
</gene>
<dbReference type="RefSeq" id="WP_253757682.1">
    <property type="nucleotide sequence ID" value="NZ_JAMZDZ010000001.1"/>
</dbReference>
<dbReference type="PANTHER" id="PTHR46268">
    <property type="entry name" value="STRESS RESPONSE PROTEIN NHAX"/>
    <property type="match status" value="1"/>
</dbReference>
<dbReference type="EMBL" id="JBHSAY010000005">
    <property type="protein sequence ID" value="MFC4130552.1"/>
    <property type="molecule type" value="Genomic_DNA"/>
</dbReference>
<dbReference type="Pfam" id="PF00582">
    <property type="entry name" value="Usp"/>
    <property type="match status" value="1"/>
</dbReference>
<sequence>MTAEPLSVVRYGPACAVSPWERGTDGPRLIMVGIDGSETSMRATAYACGMARRQNSQLAVVYVAEPHAWTSMITGAAAAQQRTFDELETELRHEVRQLAEEMRVPVTFLTRRGDPFGELRAAADDLKADAVIVGASAQPGHRLVGSVAARLVRTGKWPVAVVP</sequence>
<dbReference type="InterPro" id="IPR014729">
    <property type="entry name" value="Rossmann-like_a/b/a_fold"/>
</dbReference>